<comment type="caution">
    <text evidence="2">The sequence shown here is derived from an EMBL/GenBank/DDBJ whole genome shotgun (WGS) entry which is preliminary data.</text>
</comment>
<dbReference type="Pfam" id="PF10318">
    <property type="entry name" value="7TM_GPCR_Srh"/>
    <property type="match status" value="1"/>
</dbReference>
<evidence type="ECO:0000313" key="3">
    <source>
        <dbReference type="Proteomes" id="UP001175271"/>
    </source>
</evidence>
<name>A0AA39H9G6_9BILA</name>
<sequence>MTIKTYRMHTQLMKALVVQMLVPFVLFAIPIVLTMAVVIFQLDLMDDMVKLTEVAMSLHSTANSFAVLLLIAPYRRAVLHIFHSISSKYSLSTPVSSVEPQNLY</sequence>
<keyword evidence="1" id="KW-0812">Transmembrane</keyword>
<dbReference type="InterPro" id="IPR019422">
    <property type="entry name" value="7TM_GPCR_serpentine_rcpt_Srh"/>
</dbReference>
<dbReference type="PANTHER" id="PTHR45907">
    <property type="entry name" value="SERPENTINE RECEPTOR, CLASS J"/>
    <property type="match status" value="1"/>
</dbReference>
<feature type="transmembrane region" description="Helical" evidence="1">
    <location>
        <begin position="54"/>
        <end position="74"/>
    </location>
</feature>
<dbReference type="Proteomes" id="UP001175271">
    <property type="component" value="Unassembled WGS sequence"/>
</dbReference>
<gene>
    <name evidence="2" type="ORF">QR680_015610</name>
</gene>
<organism evidence="2 3">
    <name type="scientific">Steinernema hermaphroditum</name>
    <dbReference type="NCBI Taxonomy" id="289476"/>
    <lineage>
        <taxon>Eukaryota</taxon>
        <taxon>Metazoa</taxon>
        <taxon>Ecdysozoa</taxon>
        <taxon>Nematoda</taxon>
        <taxon>Chromadorea</taxon>
        <taxon>Rhabditida</taxon>
        <taxon>Tylenchina</taxon>
        <taxon>Panagrolaimomorpha</taxon>
        <taxon>Strongyloidoidea</taxon>
        <taxon>Steinernematidae</taxon>
        <taxon>Steinernema</taxon>
    </lineage>
</organism>
<evidence type="ECO:0000313" key="2">
    <source>
        <dbReference type="EMBL" id="KAK0401141.1"/>
    </source>
</evidence>
<protein>
    <recommendedName>
        <fullName evidence="4">G protein-coupled receptor</fullName>
    </recommendedName>
</protein>
<reference evidence="2" key="1">
    <citation type="submission" date="2023-06" db="EMBL/GenBank/DDBJ databases">
        <title>Genomic analysis of the entomopathogenic nematode Steinernema hermaphroditum.</title>
        <authorList>
            <person name="Schwarz E.M."/>
            <person name="Heppert J.K."/>
            <person name="Baniya A."/>
            <person name="Schwartz H.T."/>
            <person name="Tan C.-H."/>
            <person name="Antoshechkin I."/>
            <person name="Sternberg P.W."/>
            <person name="Goodrich-Blair H."/>
            <person name="Dillman A.R."/>
        </authorList>
    </citation>
    <scope>NUCLEOTIDE SEQUENCE</scope>
    <source>
        <strain evidence="2">PS9179</strain>
        <tissue evidence="2">Whole animal</tissue>
    </source>
</reference>
<accession>A0AA39H9G6</accession>
<proteinExistence type="predicted"/>
<dbReference type="AlphaFoldDB" id="A0AA39H9G6"/>
<dbReference type="EMBL" id="JAUCMV010000004">
    <property type="protein sequence ID" value="KAK0401141.1"/>
    <property type="molecule type" value="Genomic_DNA"/>
</dbReference>
<keyword evidence="3" id="KW-1185">Reference proteome</keyword>
<evidence type="ECO:0000256" key="1">
    <source>
        <dbReference type="SAM" id="Phobius"/>
    </source>
</evidence>
<dbReference type="SUPFAM" id="SSF81321">
    <property type="entry name" value="Family A G protein-coupled receptor-like"/>
    <property type="match status" value="1"/>
</dbReference>
<keyword evidence="1" id="KW-1133">Transmembrane helix</keyword>
<keyword evidence="1" id="KW-0472">Membrane</keyword>
<evidence type="ECO:0008006" key="4">
    <source>
        <dbReference type="Google" id="ProtNLM"/>
    </source>
</evidence>
<feature type="transmembrane region" description="Helical" evidence="1">
    <location>
        <begin position="21"/>
        <end position="42"/>
    </location>
</feature>
<dbReference type="PANTHER" id="PTHR45907:SF16">
    <property type="entry name" value="SERPENTINE RECEPTOR, CLASS J"/>
    <property type="match status" value="1"/>
</dbReference>
<dbReference type="InterPro" id="IPR019423">
    <property type="entry name" value="7TM_GPCR_serpentine_rcpt_Srj"/>
</dbReference>